<proteinExistence type="predicted"/>
<evidence type="ECO:0000313" key="3">
    <source>
        <dbReference type="Proteomes" id="UP000431401"/>
    </source>
</evidence>
<dbReference type="Proteomes" id="UP000431401">
    <property type="component" value="Unassembled WGS sequence"/>
</dbReference>
<sequence>MTDTITPSVTKSLYATVGAGDALYAAVTEVVDKVRGRAGGTDVSGRVEEARERLSTLPADVQEQIGTLRQRLPEDIAELRERYNPAKLSSAETRSKLTAELNDRFGPDELRKLADQYYQQFLGVYAELAERGEVTVGRLRATPGVEERIGQVEGVYNDVVHRAEGVLGKVSGQVGGLLGGRTGQVEEADRGEDVVPVVDGEVVGVTTETEVLAEQAAAEQAAADDAAAVQAAAERAAGKKASAKKAAPRKPADQ</sequence>
<evidence type="ECO:0000313" key="2">
    <source>
        <dbReference type="EMBL" id="MQY30154.1"/>
    </source>
</evidence>
<reference evidence="2 3" key="1">
    <citation type="submission" date="2019-10" db="EMBL/GenBank/DDBJ databases">
        <title>Nocardia macrotermitis sp. nov. and Nocardia aurantia sp. nov., isolated from the gut of fungus growing-termite Macrotermes natalensis.</title>
        <authorList>
            <person name="Benndorf R."/>
            <person name="Schwitalla J."/>
            <person name="Martin K."/>
            <person name="De Beer W."/>
            <person name="Kaster A.-K."/>
            <person name="Vollmers J."/>
            <person name="Poulsen M."/>
            <person name="Beemelmanns C."/>
        </authorList>
    </citation>
    <scope>NUCLEOTIDE SEQUENCE [LARGE SCALE GENOMIC DNA]</scope>
    <source>
        <strain evidence="2 3">RB56</strain>
    </source>
</reference>
<dbReference type="AlphaFoldDB" id="A0A7K0DZ70"/>
<gene>
    <name evidence="2" type="ORF">NRB56_57520</name>
</gene>
<protein>
    <recommendedName>
        <fullName evidence="4">Heparin-binding hemagglutinin</fullName>
    </recommendedName>
</protein>
<dbReference type="EMBL" id="WEGI01000013">
    <property type="protein sequence ID" value="MQY30154.1"/>
    <property type="molecule type" value="Genomic_DNA"/>
</dbReference>
<dbReference type="OrthoDB" id="4377076at2"/>
<evidence type="ECO:0000256" key="1">
    <source>
        <dbReference type="SAM" id="MobiDB-lite"/>
    </source>
</evidence>
<keyword evidence="3" id="KW-1185">Reference proteome</keyword>
<dbReference type="RefSeq" id="WP_153347456.1">
    <property type="nucleotide sequence ID" value="NZ_WEGI01000013.1"/>
</dbReference>
<name>A0A7K0DZ70_9NOCA</name>
<evidence type="ECO:0008006" key="4">
    <source>
        <dbReference type="Google" id="ProtNLM"/>
    </source>
</evidence>
<organism evidence="2 3">
    <name type="scientific">Nocardia aurantia</name>
    <dbReference type="NCBI Taxonomy" id="2585199"/>
    <lineage>
        <taxon>Bacteria</taxon>
        <taxon>Bacillati</taxon>
        <taxon>Actinomycetota</taxon>
        <taxon>Actinomycetes</taxon>
        <taxon>Mycobacteriales</taxon>
        <taxon>Nocardiaceae</taxon>
        <taxon>Nocardia</taxon>
    </lineage>
</organism>
<comment type="caution">
    <text evidence="2">The sequence shown here is derived from an EMBL/GenBank/DDBJ whole genome shotgun (WGS) entry which is preliminary data.</text>
</comment>
<feature type="region of interest" description="Disordered" evidence="1">
    <location>
        <begin position="233"/>
        <end position="254"/>
    </location>
</feature>
<accession>A0A7K0DZ70</accession>